<keyword evidence="1" id="KW-0812">Transmembrane</keyword>
<keyword evidence="1" id="KW-0472">Membrane</keyword>
<evidence type="ECO:0000313" key="2">
    <source>
        <dbReference type="EMBL" id="ALP51745.1"/>
    </source>
</evidence>
<dbReference type="AlphaFoldDB" id="A0A0S2T9H3"/>
<evidence type="ECO:0000313" key="3">
    <source>
        <dbReference type="Proteomes" id="UP000055136"/>
    </source>
</evidence>
<gene>
    <name evidence="2" type="ORF">Tel_00525</name>
</gene>
<dbReference type="KEGG" id="tee:Tel_00525"/>
<dbReference type="Proteomes" id="UP000055136">
    <property type="component" value="Chromosome"/>
</dbReference>
<dbReference type="STRING" id="1748243.Tel_00525"/>
<feature type="transmembrane region" description="Helical" evidence="1">
    <location>
        <begin position="30"/>
        <end position="61"/>
    </location>
</feature>
<protein>
    <submittedName>
        <fullName evidence="2">Uncharacterized protein</fullName>
    </submittedName>
</protein>
<keyword evidence="1" id="KW-1133">Transmembrane helix</keyword>
<dbReference type="EMBL" id="CP013099">
    <property type="protein sequence ID" value="ALP51745.1"/>
    <property type="molecule type" value="Genomic_DNA"/>
</dbReference>
<accession>A0A0S2T9H3</accession>
<sequence length="71" mass="8054">MHRLANCSRLERQIFNSVKHFYTTFIREGIMAIFSIGMLVPLTIFFGLTVVLSAVMAGTALKNIEHKKQPD</sequence>
<proteinExistence type="predicted"/>
<organism evidence="2 3">
    <name type="scientific">Candidatus Tenderia electrophaga</name>
    <dbReference type="NCBI Taxonomy" id="1748243"/>
    <lineage>
        <taxon>Bacteria</taxon>
        <taxon>Pseudomonadati</taxon>
        <taxon>Pseudomonadota</taxon>
        <taxon>Gammaproteobacteria</taxon>
        <taxon>Candidatus Tenderiales</taxon>
        <taxon>Candidatus Tenderiaceae</taxon>
        <taxon>Candidatus Tenderia</taxon>
    </lineage>
</organism>
<name>A0A0S2T9H3_9GAMM</name>
<evidence type="ECO:0000256" key="1">
    <source>
        <dbReference type="SAM" id="Phobius"/>
    </source>
</evidence>
<keyword evidence="3" id="KW-1185">Reference proteome</keyword>
<reference evidence="2" key="1">
    <citation type="submission" date="2015-10" db="EMBL/GenBank/DDBJ databases">
        <title>Description of Candidatus Tenderia electrophaga gen. nov, sp. nov., an Uncultivated Electroautotroph from a Biocathode Enrichment.</title>
        <authorList>
            <person name="Eddie B.J."/>
            <person name="Malanoski A.P."/>
            <person name="Wang Z."/>
            <person name="Hall R.J."/>
            <person name="Oh S.D."/>
            <person name="Heiner C."/>
            <person name="Lin B."/>
            <person name="Strycharz-Glaven S.M."/>
        </authorList>
    </citation>
    <scope>NUCLEOTIDE SEQUENCE [LARGE SCALE GENOMIC DNA]</scope>
    <source>
        <strain evidence="2">NRL1</strain>
    </source>
</reference>